<keyword evidence="4" id="KW-1185">Reference proteome</keyword>
<proteinExistence type="predicted"/>
<organism evidence="3 4">
    <name type="scientific">Aplosporella prunicola CBS 121167</name>
    <dbReference type="NCBI Taxonomy" id="1176127"/>
    <lineage>
        <taxon>Eukaryota</taxon>
        <taxon>Fungi</taxon>
        <taxon>Dikarya</taxon>
        <taxon>Ascomycota</taxon>
        <taxon>Pezizomycotina</taxon>
        <taxon>Dothideomycetes</taxon>
        <taxon>Dothideomycetes incertae sedis</taxon>
        <taxon>Botryosphaeriales</taxon>
        <taxon>Aplosporellaceae</taxon>
        <taxon>Aplosporella</taxon>
    </lineage>
</organism>
<evidence type="ECO:0000313" key="3">
    <source>
        <dbReference type="EMBL" id="KAF2137237.1"/>
    </source>
</evidence>
<accession>A0A6A6B2J3</accession>
<name>A0A6A6B2J3_9PEZI</name>
<dbReference type="RefSeq" id="XP_033392955.1">
    <property type="nucleotide sequence ID" value="XM_033542551.1"/>
</dbReference>
<feature type="region of interest" description="Disordered" evidence="1">
    <location>
        <begin position="1"/>
        <end position="28"/>
    </location>
</feature>
<reference evidence="3" key="1">
    <citation type="journal article" date="2020" name="Stud. Mycol.">
        <title>101 Dothideomycetes genomes: a test case for predicting lifestyles and emergence of pathogens.</title>
        <authorList>
            <person name="Haridas S."/>
            <person name="Albert R."/>
            <person name="Binder M."/>
            <person name="Bloem J."/>
            <person name="Labutti K."/>
            <person name="Salamov A."/>
            <person name="Andreopoulos B."/>
            <person name="Baker S."/>
            <person name="Barry K."/>
            <person name="Bills G."/>
            <person name="Bluhm B."/>
            <person name="Cannon C."/>
            <person name="Castanera R."/>
            <person name="Culley D."/>
            <person name="Daum C."/>
            <person name="Ezra D."/>
            <person name="Gonzalez J."/>
            <person name="Henrissat B."/>
            <person name="Kuo A."/>
            <person name="Liang C."/>
            <person name="Lipzen A."/>
            <person name="Lutzoni F."/>
            <person name="Magnuson J."/>
            <person name="Mondo S."/>
            <person name="Nolan M."/>
            <person name="Ohm R."/>
            <person name="Pangilinan J."/>
            <person name="Park H.-J."/>
            <person name="Ramirez L."/>
            <person name="Alfaro M."/>
            <person name="Sun H."/>
            <person name="Tritt A."/>
            <person name="Yoshinaga Y."/>
            <person name="Zwiers L.-H."/>
            <person name="Turgeon B."/>
            <person name="Goodwin S."/>
            <person name="Spatafora J."/>
            <person name="Crous P."/>
            <person name="Grigoriev I."/>
        </authorList>
    </citation>
    <scope>NUCLEOTIDE SEQUENCE</scope>
    <source>
        <strain evidence="3">CBS 121167</strain>
    </source>
</reference>
<feature type="compositionally biased region" description="Low complexity" evidence="1">
    <location>
        <begin position="191"/>
        <end position="202"/>
    </location>
</feature>
<gene>
    <name evidence="3" type="ORF">K452DRAFT_302151</name>
</gene>
<sequence>MAHPALSRPADNHTHSKRAIPEGESDGDVPRSGVINLYFLFIGVVVILLLIALYLLHRRKKKRKEILQATGQAHLARDLDGWANTRRWIHGNRAPLPELAHPPVEGLNEHGEAPPPYQPAPGPAPEVAESPVIMAGGTEMHQTPTTAATPDWTGNPAGLAIPMRTITRDTQVSKPPDYDEALEGHGHGGEASDLADATSSTANLARPSVVRHGS</sequence>
<feature type="region of interest" description="Disordered" evidence="1">
    <location>
        <begin position="105"/>
        <end position="124"/>
    </location>
</feature>
<evidence type="ECO:0000256" key="2">
    <source>
        <dbReference type="SAM" id="Phobius"/>
    </source>
</evidence>
<feature type="transmembrane region" description="Helical" evidence="2">
    <location>
        <begin position="35"/>
        <end position="56"/>
    </location>
</feature>
<evidence type="ECO:0000256" key="1">
    <source>
        <dbReference type="SAM" id="MobiDB-lite"/>
    </source>
</evidence>
<dbReference type="GeneID" id="54300048"/>
<feature type="region of interest" description="Disordered" evidence="1">
    <location>
        <begin position="168"/>
        <end position="214"/>
    </location>
</feature>
<dbReference type="AlphaFoldDB" id="A0A6A6B2J3"/>
<keyword evidence="2" id="KW-1133">Transmembrane helix</keyword>
<keyword evidence="2" id="KW-0472">Membrane</keyword>
<feature type="compositionally biased region" description="Pro residues" evidence="1">
    <location>
        <begin position="113"/>
        <end position="124"/>
    </location>
</feature>
<dbReference type="OrthoDB" id="4775599at2759"/>
<evidence type="ECO:0000313" key="4">
    <source>
        <dbReference type="Proteomes" id="UP000799438"/>
    </source>
</evidence>
<protein>
    <submittedName>
        <fullName evidence="3">Uncharacterized protein</fullName>
    </submittedName>
</protein>
<dbReference type="EMBL" id="ML995505">
    <property type="protein sequence ID" value="KAF2137237.1"/>
    <property type="molecule type" value="Genomic_DNA"/>
</dbReference>
<dbReference type="Proteomes" id="UP000799438">
    <property type="component" value="Unassembled WGS sequence"/>
</dbReference>
<keyword evidence="2" id="KW-0812">Transmembrane</keyword>